<feature type="compositionally biased region" description="Basic residues" evidence="13">
    <location>
        <begin position="93"/>
        <end position="119"/>
    </location>
</feature>
<sequence length="701" mass="73608">SGGYCKCTTSQQSIMSGKTGGNMEPMKFVRSFGGVKGSDNGTPTSGSESFNVATPPSHGGGGRDRTPDSRRRSRSRSKDRRRRRSRSRDGGSSRRRSRSRDRDSRRRSRSRDNRRRSRSPLRDSRRSPSPPAAPPTAALDTPVGPRVVSATPAASTLLNPLVRTDLLEAAAQGTPIPQDMLEKKRDRKSRWSSTKSFVPGMPTVLPSNLSEGQQKQYLLQLEIEDATRKLRLNDFYGSSNPADRSPSPEPVYDANGKRLNTREVRKRQELEQLRHEKVVALLQMNPDYKPPADYRRAPTMRPFDKVWIPQEHHPHLNFVGLLIGPRGNTLKALEAESGCKIIIRGKGSIKEGKLTRKDGQPFPGENEPLHAYVTGPDRDSVKIACERIKSIIAEASNVPDGQNNLRALQLRELALLNGTMRPEDMVAGARCSNCGADDHKTWECPDQQNVTARIICVACGGAGHIARDCKNARPGFMGGGMGGGEMQGGGADVGMDDEYSALMAELGEKPAGGAAASNQGGFGRGAGAPGRGGFMGGGPPKTLAELQAMGPRGGQQDGGAGAGGGGGYGNQGAAGGHQGGYGGHQQHGRGGYGGHGGGGSYGVSGNQMSHSQGGYHTGPAQSYAAGGGGYFNSSHGAAGYGAWGAQSGGAGWGGMPAPVPPPPPPMLGFPPPPPPPPVPAPPGGDLTSFLAPPAPPPPPPM</sequence>
<dbReference type="InterPro" id="IPR055256">
    <property type="entry name" value="KH_1_KHDC4/BBP-like"/>
</dbReference>
<dbReference type="GO" id="GO:0003729">
    <property type="term" value="F:mRNA binding"/>
    <property type="evidence" value="ECO:0007669"/>
    <property type="project" value="TreeGrafter"/>
</dbReference>
<evidence type="ECO:0000256" key="2">
    <source>
        <dbReference type="ARBA" id="ARBA00010382"/>
    </source>
</evidence>
<dbReference type="Gene3D" id="6.10.140.1790">
    <property type="match status" value="1"/>
</dbReference>
<dbReference type="InterPro" id="IPR001878">
    <property type="entry name" value="Znf_CCHC"/>
</dbReference>
<feature type="compositionally biased region" description="Gly residues" evidence="13">
    <location>
        <begin position="520"/>
        <end position="539"/>
    </location>
</feature>
<dbReference type="AlphaFoldDB" id="A0AAV5W2X4"/>
<feature type="non-terminal residue" evidence="15">
    <location>
        <position position="1"/>
    </location>
</feature>
<keyword evidence="8 12" id="KW-0508">mRNA splicing</keyword>
<comment type="function">
    <text evidence="12">Necessary for the splicing of pre-mRNA. Has a role in the recognition of the branch site (5'-UACUAAC-3'), the pyrimidine tract and the 3'-splice site at the 3'-end of introns.</text>
</comment>
<evidence type="ECO:0000256" key="8">
    <source>
        <dbReference type="ARBA" id="ARBA00023187"/>
    </source>
</evidence>
<keyword evidence="16" id="KW-1185">Reference proteome</keyword>
<dbReference type="Gene3D" id="4.10.60.10">
    <property type="entry name" value="Zinc finger, CCHC-type"/>
    <property type="match status" value="1"/>
</dbReference>
<gene>
    <name evidence="15" type="ORF">PFISCL1PPCAC_17220</name>
</gene>
<dbReference type="SUPFAM" id="SSF57756">
    <property type="entry name" value="Retrovirus zinc finger-like domains"/>
    <property type="match status" value="1"/>
</dbReference>
<proteinExistence type="inferred from homology"/>
<feature type="region of interest" description="Disordered" evidence="13">
    <location>
        <begin position="234"/>
        <end position="255"/>
    </location>
</feature>
<evidence type="ECO:0000313" key="16">
    <source>
        <dbReference type="Proteomes" id="UP001432322"/>
    </source>
</evidence>
<evidence type="ECO:0000259" key="14">
    <source>
        <dbReference type="PROSITE" id="PS50158"/>
    </source>
</evidence>
<feature type="compositionally biased region" description="Basic and acidic residues" evidence="13">
    <location>
        <begin position="61"/>
        <end position="70"/>
    </location>
</feature>
<dbReference type="InterPro" id="IPR045071">
    <property type="entry name" value="BBP-like"/>
</dbReference>
<accession>A0AAV5W2X4</accession>
<keyword evidence="9 12" id="KW-0539">Nucleus</keyword>
<feature type="region of interest" description="Disordered" evidence="13">
    <location>
        <begin position="173"/>
        <end position="208"/>
    </location>
</feature>
<evidence type="ECO:0000256" key="12">
    <source>
        <dbReference type="RuleBase" id="RU367126"/>
    </source>
</evidence>
<organism evidence="15 16">
    <name type="scientific">Pristionchus fissidentatus</name>
    <dbReference type="NCBI Taxonomy" id="1538716"/>
    <lineage>
        <taxon>Eukaryota</taxon>
        <taxon>Metazoa</taxon>
        <taxon>Ecdysozoa</taxon>
        <taxon>Nematoda</taxon>
        <taxon>Chromadorea</taxon>
        <taxon>Rhabditida</taxon>
        <taxon>Rhabditina</taxon>
        <taxon>Diplogasteromorpha</taxon>
        <taxon>Diplogasteroidea</taxon>
        <taxon>Neodiplogasteridae</taxon>
        <taxon>Pristionchus</taxon>
    </lineage>
</organism>
<keyword evidence="5 10" id="KW-0863">Zinc-finger</keyword>
<keyword evidence="6 12" id="KW-0862">Zinc</keyword>
<dbReference type="InterPro" id="IPR032570">
    <property type="entry name" value="SF1-HH"/>
</dbReference>
<feature type="domain" description="CCHC-type" evidence="14">
    <location>
        <begin position="456"/>
        <end position="471"/>
    </location>
</feature>
<dbReference type="SUPFAM" id="SSF54791">
    <property type="entry name" value="Eukaryotic type KH-domain (KH-domain type I)"/>
    <property type="match status" value="1"/>
</dbReference>
<keyword evidence="4 12" id="KW-0479">Metal-binding</keyword>
<evidence type="ECO:0000256" key="6">
    <source>
        <dbReference type="ARBA" id="ARBA00022833"/>
    </source>
</evidence>
<evidence type="ECO:0000256" key="13">
    <source>
        <dbReference type="SAM" id="MobiDB-lite"/>
    </source>
</evidence>
<dbReference type="CDD" id="cd22382">
    <property type="entry name" value="KH-I_SF1"/>
    <property type="match status" value="1"/>
</dbReference>
<evidence type="ECO:0000256" key="9">
    <source>
        <dbReference type="ARBA" id="ARBA00023242"/>
    </source>
</evidence>
<dbReference type="InterPro" id="IPR004087">
    <property type="entry name" value="KH_dom"/>
</dbReference>
<dbReference type="GO" id="GO:0005681">
    <property type="term" value="C:spliceosomal complex"/>
    <property type="evidence" value="ECO:0007669"/>
    <property type="project" value="UniProtKB-KW"/>
</dbReference>
<feature type="region of interest" description="Disordered" evidence="13">
    <location>
        <begin position="644"/>
        <end position="701"/>
    </location>
</feature>
<keyword evidence="3 12" id="KW-0507">mRNA processing</keyword>
<name>A0AAV5W2X4_9BILA</name>
<dbReference type="InterPro" id="IPR036612">
    <property type="entry name" value="KH_dom_type_1_sf"/>
</dbReference>
<dbReference type="GO" id="GO:0045131">
    <property type="term" value="F:pre-mRNA branch point binding"/>
    <property type="evidence" value="ECO:0007669"/>
    <property type="project" value="UniProtKB-UniRule"/>
</dbReference>
<comment type="similarity">
    <text evidence="2 12">Belongs to the BBP/SF1 family.</text>
</comment>
<keyword evidence="7 11" id="KW-0694">RNA-binding</keyword>
<dbReference type="InterPro" id="IPR036875">
    <property type="entry name" value="Znf_CCHC_sf"/>
</dbReference>
<dbReference type="EMBL" id="BTSY01000004">
    <property type="protein sequence ID" value="GMT25923.1"/>
    <property type="molecule type" value="Genomic_DNA"/>
</dbReference>
<comment type="caution">
    <text evidence="15">The sequence shown here is derived from an EMBL/GenBank/DDBJ whole genome shotgun (WGS) entry which is preliminary data.</text>
</comment>
<feature type="compositionally biased region" description="Polar residues" evidence="13">
    <location>
        <begin position="7"/>
        <end position="16"/>
    </location>
</feature>
<evidence type="ECO:0000256" key="7">
    <source>
        <dbReference type="ARBA" id="ARBA00022884"/>
    </source>
</evidence>
<feature type="compositionally biased region" description="Gly residues" evidence="13">
    <location>
        <begin position="551"/>
        <end position="602"/>
    </location>
</feature>
<dbReference type="FunFam" id="3.30.1370.10:FF:000126">
    <property type="entry name" value="Protein CBR-SFA-1"/>
    <property type="match status" value="1"/>
</dbReference>
<reference evidence="15" key="1">
    <citation type="submission" date="2023-10" db="EMBL/GenBank/DDBJ databases">
        <title>Genome assembly of Pristionchus species.</title>
        <authorList>
            <person name="Yoshida K."/>
            <person name="Sommer R.J."/>
        </authorList>
    </citation>
    <scope>NUCLEOTIDE SEQUENCE</scope>
    <source>
        <strain evidence="15">RS5133</strain>
    </source>
</reference>
<dbReference type="GO" id="GO:0019899">
    <property type="term" value="F:enzyme binding"/>
    <property type="evidence" value="ECO:0007669"/>
    <property type="project" value="UniProtKB-ARBA"/>
</dbReference>
<dbReference type="PROSITE" id="PS50158">
    <property type="entry name" value="ZF_CCHC"/>
    <property type="match status" value="1"/>
</dbReference>
<evidence type="ECO:0000313" key="15">
    <source>
        <dbReference type="EMBL" id="GMT25923.1"/>
    </source>
</evidence>
<feature type="compositionally biased region" description="Polar residues" evidence="13">
    <location>
        <begin position="39"/>
        <end position="54"/>
    </location>
</feature>
<dbReference type="SMART" id="SM00322">
    <property type="entry name" value="KH"/>
    <property type="match status" value="1"/>
</dbReference>
<dbReference type="GO" id="GO:0008270">
    <property type="term" value="F:zinc ion binding"/>
    <property type="evidence" value="ECO:0007669"/>
    <property type="project" value="UniProtKB-UniRule"/>
</dbReference>
<dbReference type="InterPro" id="IPR047086">
    <property type="entry name" value="SF1-HH_sf"/>
</dbReference>
<feature type="compositionally biased region" description="Gly residues" evidence="13">
    <location>
        <begin position="644"/>
        <end position="654"/>
    </location>
</feature>
<protein>
    <recommendedName>
        <fullName evidence="12">Branchpoint-bridging protein</fullName>
    </recommendedName>
</protein>
<dbReference type="Proteomes" id="UP001432322">
    <property type="component" value="Unassembled WGS sequence"/>
</dbReference>
<evidence type="ECO:0000256" key="1">
    <source>
        <dbReference type="ARBA" id="ARBA00004123"/>
    </source>
</evidence>
<feature type="compositionally biased region" description="Pro residues" evidence="13">
    <location>
        <begin position="657"/>
        <end position="682"/>
    </location>
</feature>
<feature type="compositionally biased region" description="Polar residues" evidence="13">
    <location>
        <begin position="603"/>
        <end position="614"/>
    </location>
</feature>
<dbReference type="Gene3D" id="3.30.1370.10">
    <property type="entry name" value="K Homology domain, type 1"/>
    <property type="match status" value="1"/>
</dbReference>
<evidence type="ECO:0000256" key="11">
    <source>
        <dbReference type="PROSITE-ProRule" id="PRU00117"/>
    </source>
</evidence>
<feature type="compositionally biased region" description="Pro residues" evidence="13">
    <location>
        <begin position="692"/>
        <end position="701"/>
    </location>
</feature>
<dbReference type="PANTHER" id="PTHR11208:SF45">
    <property type="entry name" value="SPLICING FACTOR 1"/>
    <property type="match status" value="1"/>
</dbReference>
<comment type="subcellular location">
    <subcellularLocation>
        <location evidence="1 12">Nucleus</location>
    </subcellularLocation>
</comment>
<evidence type="ECO:0000256" key="10">
    <source>
        <dbReference type="PROSITE-ProRule" id="PRU00047"/>
    </source>
</evidence>
<dbReference type="GO" id="GO:0000398">
    <property type="term" value="P:mRNA splicing, via spliceosome"/>
    <property type="evidence" value="ECO:0007669"/>
    <property type="project" value="UniProtKB-UniRule"/>
</dbReference>
<dbReference type="Pfam" id="PF16275">
    <property type="entry name" value="SF1-HH"/>
    <property type="match status" value="1"/>
</dbReference>
<dbReference type="Pfam" id="PF22675">
    <property type="entry name" value="KH-I_KHDC4-BBP"/>
    <property type="match status" value="1"/>
</dbReference>
<feature type="region of interest" description="Disordered" evidence="13">
    <location>
        <begin position="1"/>
        <end position="147"/>
    </location>
</feature>
<evidence type="ECO:0000256" key="5">
    <source>
        <dbReference type="ARBA" id="ARBA00022771"/>
    </source>
</evidence>
<feature type="region of interest" description="Disordered" evidence="13">
    <location>
        <begin position="510"/>
        <end position="615"/>
    </location>
</feature>
<feature type="compositionally biased region" description="Basic residues" evidence="13">
    <location>
        <begin position="71"/>
        <end position="86"/>
    </location>
</feature>
<dbReference type="PROSITE" id="PS50084">
    <property type="entry name" value="KH_TYPE_1"/>
    <property type="match status" value="1"/>
</dbReference>
<evidence type="ECO:0000256" key="4">
    <source>
        <dbReference type="ARBA" id="ARBA00022723"/>
    </source>
</evidence>
<dbReference type="GO" id="GO:0048024">
    <property type="term" value="P:regulation of mRNA splicing, via spliceosome"/>
    <property type="evidence" value="ECO:0007669"/>
    <property type="project" value="TreeGrafter"/>
</dbReference>
<evidence type="ECO:0000256" key="3">
    <source>
        <dbReference type="ARBA" id="ARBA00022664"/>
    </source>
</evidence>
<dbReference type="SMART" id="SM00343">
    <property type="entry name" value="ZnF_C2HC"/>
    <property type="match status" value="2"/>
</dbReference>
<dbReference type="PANTHER" id="PTHR11208">
    <property type="entry name" value="RNA-BINDING PROTEIN RELATED"/>
    <property type="match status" value="1"/>
</dbReference>
<keyword evidence="12" id="KW-0747">Spliceosome</keyword>